<dbReference type="AlphaFoldDB" id="A0AAD5QR90"/>
<proteinExistence type="predicted"/>
<protein>
    <submittedName>
        <fullName evidence="1">Uncharacterized protein</fullName>
    </submittedName>
</protein>
<dbReference type="EMBL" id="JAHQIW010004253">
    <property type="protein sequence ID" value="KAJ1361678.1"/>
    <property type="molecule type" value="Genomic_DNA"/>
</dbReference>
<evidence type="ECO:0000313" key="1">
    <source>
        <dbReference type="EMBL" id="KAJ1361678.1"/>
    </source>
</evidence>
<reference evidence="1" key="1">
    <citation type="submission" date="2021-06" db="EMBL/GenBank/DDBJ databases">
        <title>Parelaphostrongylus tenuis whole genome reference sequence.</title>
        <authorList>
            <person name="Garwood T.J."/>
            <person name="Larsen P.A."/>
            <person name="Fountain-Jones N.M."/>
            <person name="Garbe J.R."/>
            <person name="Macchietto M.G."/>
            <person name="Kania S.A."/>
            <person name="Gerhold R.W."/>
            <person name="Richards J.E."/>
            <person name="Wolf T.M."/>
        </authorList>
    </citation>
    <scope>NUCLEOTIDE SEQUENCE</scope>
    <source>
        <strain evidence="1">MNPRO001-30</strain>
        <tissue evidence="1">Meninges</tissue>
    </source>
</reference>
<sequence length="155" mass="17387">MFACSIFHSQTGGINSLQRSIRFLDLCIAALKIFRRYGRLEDSPSLQAILVFGRRTQSLEKDLPEKNVLTKKQKATEAGECDDASSLIRPKDGSEDRGHLLLFLPGCHAHKIDLGTGCTVITFQDVSMFYYTRVTVNAESSCHVYRDEVKLQTLS</sequence>
<accession>A0AAD5QR90</accession>
<name>A0AAD5QR90_PARTN</name>
<evidence type="ECO:0000313" key="2">
    <source>
        <dbReference type="Proteomes" id="UP001196413"/>
    </source>
</evidence>
<keyword evidence="2" id="KW-1185">Reference proteome</keyword>
<gene>
    <name evidence="1" type="ORF">KIN20_020984</name>
</gene>
<dbReference type="Proteomes" id="UP001196413">
    <property type="component" value="Unassembled WGS sequence"/>
</dbReference>
<comment type="caution">
    <text evidence="1">The sequence shown here is derived from an EMBL/GenBank/DDBJ whole genome shotgun (WGS) entry which is preliminary data.</text>
</comment>
<organism evidence="1 2">
    <name type="scientific">Parelaphostrongylus tenuis</name>
    <name type="common">Meningeal worm</name>
    <dbReference type="NCBI Taxonomy" id="148309"/>
    <lineage>
        <taxon>Eukaryota</taxon>
        <taxon>Metazoa</taxon>
        <taxon>Ecdysozoa</taxon>
        <taxon>Nematoda</taxon>
        <taxon>Chromadorea</taxon>
        <taxon>Rhabditida</taxon>
        <taxon>Rhabditina</taxon>
        <taxon>Rhabditomorpha</taxon>
        <taxon>Strongyloidea</taxon>
        <taxon>Metastrongylidae</taxon>
        <taxon>Parelaphostrongylus</taxon>
    </lineage>
</organism>